<name>A0A383VB32_TETOB</name>
<feature type="compositionally biased region" description="Gly residues" evidence="2">
    <location>
        <begin position="701"/>
        <end position="711"/>
    </location>
</feature>
<dbReference type="PANTHER" id="PTHR23032:SF13">
    <property type="entry name" value="BRO1 DOMAIN-CONTAINING PROTEIN BROX"/>
    <property type="match status" value="1"/>
</dbReference>
<evidence type="ECO:0000256" key="1">
    <source>
        <dbReference type="ARBA" id="ARBA00008901"/>
    </source>
</evidence>
<protein>
    <recommendedName>
        <fullName evidence="4">BRO1 domain-containing protein</fullName>
    </recommendedName>
</protein>
<evidence type="ECO:0000256" key="3">
    <source>
        <dbReference type="SAM" id="Phobius"/>
    </source>
</evidence>
<dbReference type="InterPro" id="IPR004328">
    <property type="entry name" value="BRO1_dom"/>
</dbReference>
<evidence type="ECO:0000313" key="5">
    <source>
        <dbReference type="EMBL" id="SZX62768.1"/>
    </source>
</evidence>
<evidence type="ECO:0000256" key="2">
    <source>
        <dbReference type="SAM" id="MobiDB-lite"/>
    </source>
</evidence>
<accession>A0A383VB32</accession>
<keyword evidence="3" id="KW-1133">Transmembrane helix</keyword>
<dbReference type="PROSITE" id="PS51180">
    <property type="entry name" value="BRO1"/>
    <property type="match status" value="1"/>
</dbReference>
<dbReference type="EMBL" id="FNXT01000261">
    <property type="protein sequence ID" value="SZX62768.1"/>
    <property type="molecule type" value="Genomic_DNA"/>
</dbReference>
<dbReference type="Gene3D" id="1.25.40.280">
    <property type="entry name" value="alix/aip1 like domains"/>
    <property type="match status" value="1"/>
</dbReference>
<organism evidence="5 6">
    <name type="scientific">Tetradesmus obliquus</name>
    <name type="common">Green alga</name>
    <name type="synonym">Acutodesmus obliquus</name>
    <dbReference type="NCBI Taxonomy" id="3088"/>
    <lineage>
        <taxon>Eukaryota</taxon>
        <taxon>Viridiplantae</taxon>
        <taxon>Chlorophyta</taxon>
        <taxon>core chlorophytes</taxon>
        <taxon>Chlorophyceae</taxon>
        <taxon>CS clade</taxon>
        <taxon>Sphaeropleales</taxon>
        <taxon>Scenedesmaceae</taxon>
        <taxon>Tetradesmus</taxon>
    </lineage>
</organism>
<dbReference type="PANTHER" id="PTHR23032">
    <property type="entry name" value="BRO1 DOMAIN-CONTAINING PROTEIN BROX"/>
    <property type="match status" value="1"/>
</dbReference>
<reference evidence="5 6" key="1">
    <citation type="submission" date="2016-10" db="EMBL/GenBank/DDBJ databases">
        <authorList>
            <person name="Cai Z."/>
        </authorList>
    </citation>
    <scope>NUCLEOTIDE SEQUENCE [LARGE SCALE GENOMIC DNA]</scope>
</reference>
<dbReference type="Proteomes" id="UP000256970">
    <property type="component" value="Unassembled WGS sequence"/>
</dbReference>
<evidence type="ECO:0000313" key="6">
    <source>
        <dbReference type="Proteomes" id="UP000256970"/>
    </source>
</evidence>
<proteinExistence type="inferred from homology"/>
<dbReference type="SMART" id="SM01041">
    <property type="entry name" value="BRO1"/>
    <property type="match status" value="1"/>
</dbReference>
<feature type="transmembrane region" description="Helical" evidence="3">
    <location>
        <begin position="615"/>
        <end position="639"/>
    </location>
</feature>
<dbReference type="AlphaFoldDB" id="A0A383VB32"/>
<sequence>MEAPVQASNAPAADAVRTHVFAFTLLPLKARNQPRDAPKFSTEQQSSALNENSPLKAAKAGKAATGNSAGPSAGAQQFLQQLCAARSEALDVLGDTASSGAPVQAAVDRYLAALLDLAAGSQTAAAVQQQQLQGLMEEQGFQQLPGSTAFPASLQEQQQQHPASSLQPYLLRHLLVFGWVDTLMPLANPSSSSSGNWWSNKQQAGAAAAAVAVSCKDALQEAATMLLAAATWHMVKGAELASCAAADGLATTTAMEAYKQQRTAAGLLQGVQQLLPQLLGWLGWDLQQQLLLGLQSLALADAQSLTLQRAIAKSHQPSLIAGIAADTAALYCTAHQHIQACAVAAATQQTQQQPAGGLLSAAAGTGCTAAAFERVFSSPLPTGITWGAQGRYLPKLLAFLKYQVAYCYAVSAVYAADASLAGSEAGTAVAWAGEASRLVKHVYSLGVDFDRLEPPTARQQRQQLERSLDGKVQASLGKCTRDNASIYYQPVPKQLPPLPAPKRAVEPLPYQLPPAAGQLSAELAAQLVAAVTGRQAAAGSSSSREPQYRLQTGSEAAALPLTAAGAGGSAAAGMAGDGSAAAAGLDAAAEGGANQPAQASSSSGSSGGGCSCWRVLVLVVCYPLLILVSLLGVIVWLLLLPFKLCCCCLPCACAVQLMWNVVEYLIKAPLNAAIWAANSGAAGGSAAEHQGGKDSRPPGGTADGGRAGPHGSGARDIEAP</sequence>
<keyword evidence="3" id="KW-0812">Transmembrane</keyword>
<keyword evidence="6" id="KW-1185">Reference proteome</keyword>
<evidence type="ECO:0000259" key="4">
    <source>
        <dbReference type="PROSITE" id="PS51180"/>
    </source>
</evidence>
<dbReference type="InterPro" id="IPR038898">
    <property type="entry name" value="BROX"/>
</dbReference>
<dbReference type="Pfam" id="PF03097">
    <property type="entry name" value="BRO1"/>
    <property type="match status" value="1"/>
</dbReference>
<feature type="region of interest" description="Disordered" evidence="2">
    <location>
        <begin position="682"/>
        <end position="720"/>
    </location>
</feature>
<comment type="similarity">
    <text evidence="1">Belongs to the BROX family.</text>
</comment>
<gene>
    <name evidence="5" type="ORF">BQ4739_LOCUS3352</name>
</gene>
<feature type="domain" description="BRO1" evidence="4">
    <location>
        <begin position="202"/>
        <end position="642"/>
    </location>
</feature>
<keyword evidence="3" id="KW-0472">Membrane</keyword>
<dbReference type="InterPro" id="IPR038499">
    <property type="entry name" value="BRO1_sf"/>
</dbReference>